<evidence type="ECO:0000256" key="24">
    <source>
        <dbReference type="PIRSR" id="PIRSR000615-3"/>
    </source>
</evidence>
<dbReference type="GO" id="GO:0048680">
    <property type="term" value="P:positive regulation of axon regeneration"/>
    <property type="evidence" value="ECO:0007669"/>
    <property type="project" value="UniProtKB-ARBA"/>
</dbReference>
<dbReference type="PRINTS" id="PR00109">
    <property type="entry name" value="TYRKINASE"/>
</dbReference>
<dbReference type="Proteomes" id="UP000887563">
    <property type="component" value="Unplaced"/>
</dbReference>
<proteinExistence type="predicted"/>
<dbReference type="PROSITE" id="PS50011">
    <property type="entry name" value="PROTEIN_KINASE_DOM"/>
    <property type="match status" value="1"/>
</dbReference>
<evidence type="ECO:0000256" key="19">
    <source>
        <dbReference type="ARBA" id="ARBA00023180"/>
    </source>
</evidence>
<dbReference type="InterPro" id="IPR013098">
    <property type="entry name" value="Ig_I-set"/>
</dbReference>
<sequence length="1204" mass="133221">MGPKPYDDGLFIEPAGDYDVVYGDYNSTMTDANTGKRSYIRLTGGLRNMSRPIGGEVRMRCEATGSPLPLQFTWLKNLAPLEKSRRFRLKTKEMTSKLVIVELDVLDSGYYQCSASNAAGSVNSTAVLRVSQQPISTFSSNNKKRPPLTTDEGGGRRGHHRHHLKQKQQLEEDLGEDEENNDYEGFYDNYPDDEMNVNNNNDHHSHPDNSWRVPSNAAGPGYVPLRRGTDSDGRWLDGQTIRKGDCIVYRGEACSSFLEGKHVKVLVDRESIYDAEKDLLAALMTVRVVPSISEQCKHYMHQTACYHMFKICEPSINPLGSLPSGSDIVSLCRDDCDNLKNSVCPNEFSMASHHELIGDGPKALLPNCESLPLSAQNCLHIFEGIKSPSAPNNPSPASHWCFKGFGTKYQGTAAITRSNRPCIDWPNSVNGEFNTGVHPELRNAKNYCRNPSRHSQFSEPWCYTFSPGGQSLLAEPCNVPRCPPNIFKELDDSPLIGTTTTNNNIFDSFSSFWNSLSTQSQLLAFTTALGALLVFLFLFFICCVCCCKNTGRSRRRRRKYAKNNSGEGEGLGGGGGEGNVVCVGQCLQQPESASSMLSGSLAQQQKLAAIQHQQNILLHNCNGINPQGIVGGGGGSAGGGGGSTTLSGSDMNSAFYRKVRDERMRQGGGGGCCNEELLNPLLSEQYHVASGGYQQQQQQLFEMPQQQQFRYWENSGTLNSAVAYPQHGSYYAPQSIKSQQPYNNSPHTEPPPAEPYQIAHIQERQIKFLDRILGEDASTQLILGEWIGGMLSGAALQVVLKTLKSNIPQHVAEEQFKEEIQAIGFFEHPNVLRLFGVSFLGGRNLCAVFDYMVHGDLIEFLKVREPRGENEQDEQEERQRNVQDFLKISTQITCGMAYLASNGFVHKDLSARNCLVGDQQIIKICNFARMKSQYERDYYRLNSSCRGVPLRWMSKEALNEGRYGQSSDVYSFGVCLWEIYTYGRQPYEGCTDEQVIQFVQEGSYLAIPEFCPPAVYAQMVECFNENASRRPTFAELNSKFQKWCQSNQTSALHIQQQHRATSSVNSGGSGSGITTSNIGGPTNGYLSNRNLRQGGGYSSVSGGINVPSPAPLNNCSNILAGNFIVENGNVNKNGGGCCSNNNIVHSTPIAQHANNNNNQIEENNIKKKNFKPIPMARRRQAFTDEDDLDEEDDDDYSSEESNGS</sequence>
<dbReference type="InterPro" id="IPR007110">
    <property type="entry name" value="Ig-like_dom"/>
</dbReference>
<dbReference type="SUPFAM" id="SSF48726">
    <property type="entry name" value="Immunoglobulin"/>
    <property type="match status" value="1"/>
</dbReference>
<evidence type="ECO:0000256" key="22">
    <source>
        <dbReference type="PIRSR" id="PIRSR000615-1"/>
    </source>
</evidence>
<keyword evidence="4" id="KW-0597">Phosphoprotein</keyword>
<dbReference type="InterPro" id="IPR041775">
    <property type="entry name" value="Ror-like_CRD"/>
</dbReference>
<dbReference type="Gene3D" id="1.10.2000.10">
    <property type="entry name" value="Frizzled cysteine-rich domain"/>
    <property type="match status" value="1"/>
</dbReference>
<dbReference type="PROSITE" id="PS50038">
    <property type="entry name" value="FZ"/>
    <property type="match status" value="1"/>
</dbReference>
<evidence type="ECO:0000259" key="30">
    <source>
        <dbReference type="PROSITE" id="PS50070"/>
    </source>
</evidence>
<evidence type="ECO:0000313" key="32">
    <source>
        <dbReference type="Proteomes" id="UP000887563"/>
    </source>
</evidence>
<name>A0A914LD26_MELIC</name>
<feature type="domain" description="Protein kinase" evidence="28">
    <location>
        <begin position="767"/>
        <end position="1044"/>
    </location>
</feature>
<dbReference type="SUPFAM" id="SSF56112">
    <property type="entry name" value="Protein kinase-like (PK-like)"/>
    <property type="match status" value="1"/>
</dbReference>
<dbReference type="PROSITE" id="PS50070">
    <property type="entry name" value="KRINGLE_2"/>
    <property type="match status" value="1"/>
</dbReference>
<keyword evidence="17" id="KW-1015">Disulfide bond</keyword>
<dbReference type="PANTHER" id="PTHR24416">
    <property type="entry name" value="TYROSINE-PROTEIN KINASE RECEPTOR"/>
    <property type="match status" value="1"/>
</dbReference>
<dbReference type="SMART" id="SM00408">
    <property type="entry name" value="IGc2"/>
    <property type="match status" value="1"/>
</dbReference>
<dbReference type="InterPro" id="IPR020067">
    <property type="entry name" value="Frizzled_dom"/>
</dbReference>
<feature type="domain" description="FZ" evidence="29">
    <location>
        <begin position="241"/>
        <end position="381"/>
    </location>
</feature>
<evidence type="ECO:0000256" key="12">
    <source>
        <dbReference type="ARBA" id="ARBA00022840"/>
    </source>
</evidence>
<feature type="region of interest" description="Disordered" evidence="26">
    <location>
        <begin position="1170"/>
        <end position="1204"/>
    </location>
</feature>
<evidence type="ECO:0000256" key="7">
    <source>
        <dbReference type="ARBA" id="ARBA00022692"/>
    </source>
</evidence>
<keyword evidence="11" id="KW-0418">Kinase</keyword>
<dbReference type="AlphaFoldDB" id="A0A914LD26"/>
<evidence type="ECO:0000256" key="16">
    <source>
        <dbReference type="ARBA" id="ARBA00023137"/>
    </source>
</evidence>
<keyword evidence="13" id="KW-0130">Cell adhesion</keyword>
<keyword evidence="24" id="KW-0460">Magnesium</keyword>
<evidence type="ECO:0000256" key="15">
    <source>
        <dbReference type="ARBA" id="ARBA00023136"/>
    </source>
</evidence>
<evidence type="ECO:0000256" key="21">
    <source>
        <dbReference type="ARBA" id="ARBA00051243"/>
    </source>
</evidence>
<dbReference type="InterPro" id="IPR038178">
    <property type="entry name" value="Kringle_sf"/>
</dbReference>
<dbReference type="GO" id="GO:0017147">
    <property type="term" value="F:Wnt-protein binding"/>
    <property type="evidence" value="ECO:0007669"/>
    <property type="project" value="TreeGrafter"/>
</dbReference>
<keyword evidence="10 23" id="KW-0547">Nucleotide-binding</keyword>
<evidence type="ECO:0000256" key="10">
    <source>
        <dbReference type="ARBA" id="ARBA00022741"/>
    </source>
</evidence>
<evidence type="ECO:0000256" key="18">
    <source>
        <dbReference type="ARBA" id="ARBA00023170"/>
    </source>
</evidence>
<evidence type="ECO:0000259" key="29">
    <source>
        <dbReference type="PROSITE" id="PS50038"/>
    </source>
</evidence>
<keyword evidence="5 25" id="KW-0420">Kringle</keyword>
<dbReference type="SMART" id="SM00130">
    <property type="entry name" value="KR"/>
    <property type="match status" value="1"/>
</dbReference>
<evidence type="ECO:0000256" key="9">
    <source>
        <dbReference type="ARBA" id="ARBA00022737"/>
    </source>
</evidence>
<keyword evidence="15 27" id="KW-0472">Membrane</keyword>
<dbReference type="Pfam" id="PF00051">
    <property type="entry name" value="Kringle"/>
    <property type="match status" value="1"/>
</dbReference>
<feature type="transmembrane region" description="Helical" evidence="27">
    <location>
        <begin position="522"/>
        <end position="547"/>
    </location>
</feature>
<evidence type="ECO:0000256" key="23">
    <source>
        <dbReference type="PIRSR" id="PIRSR000615-2"/>
    </source>
</evidence>
<feature type="compositionally biased region" description="Acidic residues" evidence="26">
    <location>
        <begin position="1183"/>
        <end position="1198"/>
    </location>
</feature>
<evidence type="ECO:0000313" key="33">
    <source>
        <dbReference type="WBParaSite" id="Minc3s00428g12157"/>
    </source>
</evidence>
<keyword evidence="9" id="KW-0677">Repeat</keyword>
<comment type="subcellular location">
    <subcellularLocation>
        <location evidence="1">Endomembrane system</location>
    </subcellularLocation>
    <subcellularLocation>
        <location evidence="2">Membrane</location>
        <topology evidence="2">Single-pass type I membrane protein</topology>
    </subcellularLocation>
</comment>
<feature type="domain" description="Kringle" evidence="30">
    <location>
        <begin position="400"/>
        <end position="482"/>
    </location>
</feature>
<evidence type="ECO:0000256" key="1">
    <source>
        <dbReference type="ARBA" id="ARBA00004308"/>
    </source>
</evidence>
<dbReference type="GO" id="GO:0005524">
    <property type="term" value="F:ATP binding"/>
    <property type="evidence" value="ECO:0007669"/>
    <property type="project" value="UniProtKB-KW"/>
</dbReference>
<feature type="region of interest" description="Disordered" evidence="26">
    <location>
        <begin position="1058"/>
        <end position="1090"/>
    </location>
</feature>
<feature type="compositionally biased region" description="Acidic residues" evidence="26">
    <location>
        <begin position="171"/>
        <end position="182"/>
    </location>
</feature>
<feature type="region of interest" description="Disordered" evidence="26">
    <location>
        <begin position="197"/>
        <end position="216"/>
    </location>
</feature>
<dbReference type="GO" id="GO:0012505">
    <property type="term" value="C:endomembrane system"/>
    <property type="evidence" value="ECO:0007669"/>
    <property type="project" value="UniProtKB-SubCell"/>
</dbReference>
<dbReference type="InterPro" id="IPR000001">
    <property type="entry name" value="Kringle"/>
</dbReference>
<evidence type="ECO:0000256" key="26">
    <source>
        <dbReference type="SAM" id="MobiDB-lite"/>
    </source>
</evidence>
<dbReference type="InterPro" id="IPR036790">
    <property type="entry name" value="Frizzled_dom_sf"/>
</dbReference>
<dbReference type="GO" id="GO:0061564">
    <property type="term" value="P:axon development"/>
    <property type="evidence" value="ECO:0007669"/>
    <property type="project" value="UniProtKB-ARBA"/>
</dbReference>
<evidence type="ECO:0000256" key="25">
    <source>
        <dbReference type="PROSITE-ProRule" id="PRU00121"/>
    </source>
</evidence>
<keyword evidence="32" id="KW-1185">Reference proteome</keyword>
<dbReference type="GO" id="GO:0005886">
    <property type="term" value="C:plasma membrane"/>
    <property type="evidence" value="ECO:0007669"/>
    <property type="project" value="TreeGrafter"/>
</dbReference>
<feature type="binding site" evidence="23">
    <location>
        <position position="912"/>
    </location>
    <ligand>
        <name>ATP</name>
        <dbReference type="ChEBI" id="CHEBI:30616"/>
    </ligand>
</feature>
<evidence type="ECO:0000256" key="2">
    <source>
        <dbReference type="ARBA" id="ARBA00004479"/>
    </source>
</evidence>
<dbReference type="PROSITE" id="PS00109">
    <property type="entry name" value="PROTEIN_KINASE_TYR"/>
    <property type="match status" value="1"/>
</dbReference>
<keyword evidence="8" id="KW-0732">Signal</keyword>
<dbReference type="InterPro" id="IPR013806">
    <property type="entry name" value="Kringle-like"/>
</dbReference>
<dbReference type="InterPro" id="IPR036179">
    <property type="entry name" value="Ig-like_dom_sf"/>
</dbReference>
<dbReference type="Gene3D" id="3.30.200.20">
    <property type="entry name" value="Phosphorylase Kinase, domain 1"/>
    <property type="match status" value="1"/>
</dbReference>
<dbReference type="GO" id="GO:0007169">
    <property type="term" value="P:cell surface receptor protein tyrosine kinase signaling pathway"/>
    <property type="evidence" value="ECO:0007669"/>
    <property type="project" value="TreeGrafter"/>
</dbReference>
<dbReference type="FunFam" id="2.60.40.10:FF:000017">
    <property type="entry name" value="Down syndrome cell adhesion molecule b"/>
    <property type="match status" value="1"/>
</dbReference>
<dbReference type="FunFam" id="1.10.510.10:FF:001512">
    <property type="entry name" value="Receptor tyrosine-protein kinase erbB-2"/>
    <property type="match status" value="1"/>
</dbReference>
<dbReference type="InterPro" id="IPR011009">
    <property type="entry name" value="Kinase-like_dom_sf"/>
</dbReference>
<dbReference type="GO" id="GO:0046872">
    <property type="term" value="F:metal ion binding"/>
    <property type="evidence" value="ECO:0007669"/>
    <property type="project" value="UniProtKB-KW"/>
</dbReference>
<keyword evidence="19" id="KW-0325">Glycoprotein</keyword>
<dbReference type="InterPro" id="IPR013783">
    <property type="entry name" value="Ig-like_fold"/>
</dbReference>
<feature type="compositionally biased region" description="Basic residues" evidence="26">
    <location>
        <begin position="1170"/>
        <end position="1180"/>
    </location>
</feature>
<dbReference type="InterPro" id="IPR050122">
    <property type="entry name" value="RTK"/>
</dbReference>
<dbReference type="CDD" id="cd07459">
    <property type="entry name" value="CRD_TK_ROR_like"/>
    <property type="match status" value="1"/>
</dbReference>
<organism evidence="32 33">
    <name type="scientific">Meloidogyne incognita</name>
    <name type="common">Southern root-knot nematode worm</name>
    <name type="synonym">Oxyuris incognita</name>
    <dbReference type="NCBI Taxonomy" id="6306"/>
    <lineage>
        <taxon>Eukaryota</taxon>
        <taxon>Metazoa</taxon>
        <taxon>Ecdysozoa</taxon>
        <taxon>Nematoda</taxon>
        <taxon>Chromadorea</taxon>
        <taxon>Rhabditida</taxon>
        <taxon>Tylenchina</taxon>
        <taxon>Tylenchomorpha</taxon>
        <taxon>Tylenchoidea</taxon>
        <taxon>Meloidogynidae</taxon>
        <taxon>Meloidogyninae</taxon>
        <taxon>Meloidogyne</taxon>
        <taxon>Meloidogyne incognita group</taxon>
    </lineage>
</organism>
<comment type="caution">
    <text evidence="25">Lacks conserved residue(s) required for the propagation of feature annotation.</text>
</comment>
<dbReference type="SUPFAM" id="SSF57440">
    <property type="entry name" value="Kringle-like"/>
    <property type="match status" value="1"/>
</dbReference>
<keyword evidence="14 27" id="KW-1133">Transmembrane helix</keyword>
<dbReference type="InterPro" id="IPR001245">
    <property type="entry name" value="Ser-Thr/Tyr_kinase_cat_dom"/>
</dbReference>
<keyword evidence="20" id="KW-0393">Immunoglobulin domain</keyword>
<dbReference type="Gene3D" id="2.40.20.10">
    <property type="entry name" value="Plasminogen Kringle 4"/>
    <property type="match status" value="1"/>
</dbReference>
<dbReference type="Pfam" id="PF07679">
    <property type="entry name" value="I-set"/>
    <property type="match status" value="1"/>
</dbReference>
<evidence type="ECO:0000256" key="8">
    <source>
        <dbReference type="ARBA" id="ARBA00022729"/>
    </source>
</evidence>
<dbReference type="Gene3D" id="2.60.40.10">
    <property type="entry name" value="Immunoglobulins"/>
    <property type="match status" value="1"/>
</dbReference>
<evidence type="ECO:0000259" key="28">
    <source>
        <dbReference type="PROSITE" id="PS50011"/>
    </source>
</evidence>
<evidence type="ECO:0000256" key="4">
    <source>
        <dbReference type="ARBA" id="ARBA00022553"/>
    </source>
</evidence>
<keyword evidence="16" id="KW-0829">Tyrosine-protein kinase</keyword>
<dbReference type="InterPro" id="IPR003598">
    <property type="entry name" value="Ig_sub2"/>
</dbReference>
<evidence type="ECO:0000256" key="6">
    <source>
        <dbReference type="ARBA" id="ARBA00022679"/>
    </source>
</evidence>
<keyword evidence="7 27" id="KW-0812">Transmembrane</keyword>
<evidence type="ECO:0000256" key="11">
    <source>
        <dbReference type="ARBA" id="ARBA00022777"/>
    </source>
</evidence>
<dbReference type="Gene3D" id="1.10.510.10">
    <property type="entry name" value="Transferase(Phosphotransferase) domain 1"/>
    <property type="match status" value="1"/>
</dbReference>
<feature type="domain" description="Ig-like" evidence="31">
    <location>
        <begin position="54"/>
        <end position="129"/>
    </location>
</feature>
<protein>
    <recommendedName>
        <fullName evidence="3">receptor protein-tyrosine kinase</fullName>
        <ecNumber evidence="3">2.7.10.1</ecNumber>
    </recommendedName>
</protein>
<dbReference type="PANTHER" id="PTHR24416:SF611">
    <property type="entry name" value="TYROSINE-PROTEIN KINASE TRANSMEMBRANE RECEPTOR ROR"/>
    <property type="match status" value="1"/>
</dbReference>
<dbReference type="InterPro" id="IPR000719">
    <property type="entry name" value="Prot_kinase_dom"/>
</dbReference>
<dbReference type="CDD" id="cd00192">
    <property type="entry name" value="PTKc"/>
    <property type="match status" value="1"/>
</dbReference>
<dbReference type="GO" id="GO:0004714">
    <property type="term" value="F:transmembrane receptor protein tyrosine kinase activity"/>
    <property type="evidence" value="ECO:0007669"/>
    <property type="project" value="UniProtKB-EC"/>
</dbReference>
<feature type="active site" description="Proton acceptor" evidence="22">
    <location>
        <position position="908"/>
    </location>
</feature>
<evidence type="ECO:0000256" key="13">
    <source>
        <dbReference type="ARBA" id="ARBA00022889"/>
    </source>
</evidence>
<evidence type="ECO:0000256" key="17">
    <source>
        <dbReference type="ARBA" id="ARBA00023157"/>
    </source>
</evidence>
<comment type="catalytic activity">
    <reaction evidence="21">
        <text>L-tyrosyl-[protein] + ATP = O-phospho-L-tyrosyl-[protein] + ADP + H(+)</text>
        <dbReference type="Rhea" id="RHEA:10596"/>
        <dbReference type="Rhea" id="RHEA-COMP:10136"/>
        <dbReference type="Rhea" id="RHEA-COMP:20101"/>
        <dbReference type="ChEBI" id="CHEBI:15378"/>
        <dbReference type="ChEBI" id="CHEBI:30616"/>
        <dbReference type="ChEBI" id="CHEBI:46858"/>
        <dbReference type="ChEBI" id="CHEBI:61978"/>
        <dbReference type="ChEBI" id="CHEBI:456216"/>
        <dbReference type="EC" id="2.7.10.1"/>
    </reaction>
</comment>
<evidence type="ECO:0000256" key="20">
    <source>
        <dbReference type="ARBA" id="ARBA00023319"/>
    </source>
</evidence>
<dbReference type="GO" id="GO:0007155">
    <property type="term" value="P:cell adhesion"/>
    <property type="evidence" value="ECO:0007669"/>
    <property type="project" value="UniProtKB-KW"/>
</dbReference>
<evidence type="ECO:0000259" key="31">
    <source>
        <dbReference type="PROSITE" id="PS50835"/>
    </source>
</evidence>
<keyword evidence="12 23" id="KW-0067">ATP-binding</keyword>
<dbReference type="InterPro" id="IPR008266">
    <property type="entry name" value="Tyr_kinase_AS"/>
</dbReference>
<keyword evidence="6" id="KW-0808">Transferase</keyword>
<feature type="compositionally biased region" description="Basic residues" evidence="26">
    <location>
        <begin position="156"/>
        <end position="166"/>
    </location>
</feature>
<feature type="region of interest" description="Disordered" evidence="26">
    <location>
        <begin position="134"/>
        <end position="183"/>
    </location>
</feature>
<dbReference type="SMART" id="SM00409">
    <property type="entry name" value="IG"/>
    <property type="match status" value="1"/>
</dbReference>
<dbReference type="GO" id="GO:0043235">
    <property type="term" value="C:receptor complex"/>
    <property type="evidence" value="ECO:0007669"/>
    <property type="project" value="TreeGrafter"/>
</dbReference>
<keyword evidence="18" id="KW-0675">Receptor</keyword>
<feature type="binding site" evidence="24">
    <location>
        <position position="913"/>
    </location>
    <ligand>
        <name>Mg(2+)</name>
        <dbReference type="ChEBI" id="CHEBI:18420"/>
    </ligand>
</feature>
<dbReference type="InterPro" id="IPR003599">
    <property type="entry name" value="Ig_sub"/>
</dbReference>
<evidence type="ECO:0000256" key="27">
    <source>
        <dbReference type="SAM" id="Phobius"/>
    </source>
</evidence>
<keyword evidence="24" id="KW-0479">Metal-binding</keyword>
<dbReference type="GO" id="GO:0009653">
    <property type="term" value="P:anatomical structure morphogenesis"/>
    <property type="evidence" value="ECO:0007669"/>
    <property type="project" value="UniProtKB-ARBA"/>
</dbReference>
<dbReference type="EC" id="2.7.10.1" evidence="3"/>
<reference evidence="33" key="1">
    <citation type="submission" date="2022-11" db="UniProtKB">
        <authorList>
            <consortium name="WormBaseParasite"/>
        </authorList>
    </citation>
    <scope>IDENTIFICATION</scope>
</reference>
<evidence type="ECO:0000256" key="3">
    <source>
        <dbReference type="ARBA" id="ARBA00011902"/>
    </source>
</evidence>
<dbReference type="PROSITE" id="PS50835">
    <property type="entry name" value="IG_LIKE"/>
    <property type="match status" value="1"/>
</dbReference>
<evidence type="ECO:0000256" key="5">
    <source>
        <dbReference type="ARBA" id="ARBA00022572"/>
    </source>
</evidence>
<feature type="compositionally biased region" description="Low complexity" evidence="26">
    <location>
        <begin position="1061"/>
        <end position="1084"/>
    </location>
</feature>
<dbReference type="Pfam" id="PF07714">
    <property type="entry name" value="PK_Tyr_Ser-Thr"/>
    <property type="match status" value="1"/>
</dbReference>
<dbReference type="PIRSF" id="PIRSF000615">
    <property type="entry name" value="TyrPK_CSF1-R"/>
    <property type="match status" value="1"/>
</dbReference>
<accession>A0A914LD26</accession>
<dbReference type="WBParaSite" id="Minc3s00428g12157">
    <property type="protein sequence ID" value="Minc3s00428g12157"/>
    <property type="gene ID" value="Minc3s00428g12157"/>
</dbReference>
<evidence type="ECO:0000256" key="14">
    <source>
        <dbReference type="ARBA" id="ARBA00022989"/>
    </source>
</evidence>